<accession>B7JY65</accession>
<dbReference type="Proteomes" id="UP000008204">
    <property type="component" value="Chromosome"/>
</dbReference>
<dbReference type="RefSeq" id="WP_012596428.1">
    <property type="nucleotide sequence ID" value="NC_011726.1"/>
</dbReference>
<dbReference type="HOGENOM" id="CLU_2259095_0_0_3"/>
<dbReference type="eggNOG" id="COG2886">
    <property type="taxonomic scope" value="Bacteria"/>
</dbReference>
<evidence type="ECO:0000313" key="2">
    <source>
        <dbReference type="Proteomes" id="UP000008204"/>
    </source>
</evidence>
<organism evidence="1 2">
    <name type="scientific">Rippkaea orientalis (strain PCC 8801 / RF-1)</name>
    <name type="common">Cyanothece sp. (strain PCC 8801)</name>
    <dbReference type="NCBI Taxonomy" id="41431"/>
    <lineage>
        <taxon>Bacteria</taxon>
        <taxon>Bacillati</taxon>
        <taxon>Cyanobacteriota</taxon>
        <taxon>Cyanophyceae</taxon>
        <taxon>Oscillatoriophycideae</taxon>
        <taxon>Chroococcales</taxon>
        <taxon>Aphanothecaceae</taxon>
        <taxon>Rippkaea</taxon>
        <taxon>Rippkaea orientalis</taxon>
    </lineage>
</organism>
<dbReference type="OrthoDB" id="489058at2"/>
<protein>
    <submittedName>
        <fullName evidence="1">Uncharacterized protein</fullName>
    </submittedName>
</protein>
<name>B7JY65_RIPO1</name>
<sequence>MEQTLKNIKIADLPELIKKLGLSPNQEVDLIIKDNSDDLISIMDRIGKKAQEQGLTEEMLQELLADPDDESNEVILSSLCASVQQVKEGKIHPISELWDDIDV</sequence>
<evidence type="ECO:0000313" key="1">
    <source>
        <dbReference type="EMBL" id="ACK67167.1"/>
    </source>
</evidence>
<proteinExistence type="predicted"/>
<gene>
    <name evidence="1" type="ordered locus">PCC8801_3188</name>
</gene>
<dbReference type="AlphaFoldDB" id="B7JY65"/>
<dbReference type="STRING" id="41431.PCC8801_3188"/>
<dbReference type="KEGG" id="cyp:PCC8801_3188"/>
<reference evidence="2" key="1">
    <citation type="journal article" date="2011" name="MBio">
        <title>Novel metabolic attributes of the genus Cyanothece, comprising a group of unicellular nitrogen-fixing Cyanobacteria.</title>
        <authorList>
            <person name="Bandyopadhyay A."/>
            <person name="Elvitigala T."/>
            <person name="Welsh E."/>
            <person name="Stockel J."/>
            <person name="Liberton M."/>
            <person name="Min H."/>
            <person name="Sherman L.A."/>
            <person name="Pakrasi H.B."/>
        </authorList>
    </citation>
    <scope>NUCLEOTIDE SEQUENCE [LARGE SCALE GENOMIC DNA]</scope>
    <source>
        <strain evidence="2">PCC 8801</strain>
    </source>
</reference>
<keyword evidence="2" id="KW-1185">Reference proteome</keyword>
<dbReference type="EMBL" id="CP001287">
    <property type="protein sequence ID" value="ACK67167.1"/>
    <property type="molecule type" value="Genomic_DNA"/>
</dbReference>